<sequence>CRCAGCSSATRRADLRRRRCSTPTRRPGPRRSLAGSCSAGSWRSRWRRPAATWASRRSASGPRPPSGAPPRRCSAPSRSSRCSPTSAWPIPPAPSGKPR</sequence>
<feature type="non-terminal residue" evidence="2">
    <location>
        <position position="1"/>
    </location>
</feature>
<feature type="compositionally biased region" description="Low complexity" evidence="1">
    <location>
        <begin position="69"/>
        <end position="84"/>
    </location>
</feature>
<dbReference type="EMBL" id="CADCTX010000255">
    <property type="protein sequence ID" value="CAA9309387.1"/>
    <property type="molecule type" value="Genomic_DNA"/>
</dbReference>
<proteinExistence type="predicted"/>
<evidence type="ECO:0000256" key="1">
    <source>
        <dbReference type="SAM" id="MobiDB-lite"/>
    </source>
</evidence>
<dbReference type="AlphaFoldDB" id="A0A6J4KNR0"/>
<name>A0A6J4KNR0_9BACT</name>
<feature type="compositionally biased region" description="Pro residues" evidence="1">
    <location>
        <begin position="89"/>
        <end position="99"/>
    </location>
</feature>
<gene>
    <name evidence="2" type="ORF">AVDCRST_MAG40-878</name>
</gene>
<accession>A0A6J4KNR0</accession>
<reference evidence="2" key="1">
    <citation type="submission" date="2020-02" db="EMBL/GenBank/DDBJ databases">
        <authorList>
            <person name="Meier V. D."/>
        </authorList>
    </citation>
    <scope>NUCLEOTIDE SEQUENCE</scope>
    <source>
        <strain evidence="2">AVDCRST_MAG40</strain>
    </source>
</reference>
<evidence type="ECO:0000313" key="2">
    <source>
        <dbReference type="EMBL" id="CAA9309387.1"/>
    </source>
</evidence>
<protein>
    <submittedName>
        <fullName evidence="2">Uncharacterized protein</fullName>
    </submittedName>
</protein>
<feature type="non-terminal residue" evidence="2">
    <location>
        <position position="99"/>
    </location>
</feature>
<organism evidence="2">
    <name type="scientific">uncultured Gemmatimonadaceae bacterium</name>
    <dbReference type="NCBI Taxonomy" id="246130"/>
    <lineage>
        <taxon>Bacteria</taxon>
        <taxon>Pseudomonadati</taxon>
        <taxon>Gemmatimonadota</taxon>
        <taxon>Gemmatimonadia</taxon>
        <taxon>Gemmatimonadales</taxon>
        <taxon>Gemmatimonadaceae</taxon>
        <taxon>environmental samples</taxon>
    </lineage>
</organism>
<feature type="region of interest" description="Disordered" evidence="1">
    <location>
        <begin position="17"/>
        <end position="99"/>
    </location>
</feature>